<reference evidence="2 3" key="1">
    <citation type="journal article" date="2014" name="Nat. Genet.">
        <title>Genome sequence of the hot pepper provides insights into the evolution of pungency in Capsicum species.</title>
        <authorList>
            <person name="Kim S."/>
            <person name="Park M."/>
            <person name="Yeom S.I."/>
            <person name="Kim Y.M."/>
            <person name="Lee J.M."/>
            <person name="Lee H.A."/>
            <person name="Seo E."/>
            <person name="Choi J."/>
            <person name="Cheong K."/>
            <person name="Kim K.T."/>
            <person name="Jung K."/>
            <person name="Lee G.W."/>
            <person name="Oh S.K."/>
            <person name="Bae C."/>
            <person name="Kim S.B."/>
            <person name="Lee H.Y."/>
            <person name="Kim S.Y."/>
            <person name="Kim M.S."/>
            <person name="Kang B.C."/>
            <person name="Jo Y.D."/>
            <person name="Yang H.B."/>
            <person name="Jeong H.J."/>
            <person name="Kang W.H."/>
            <person name="Kwon J.K."/>
            <person name="Shin C."/>
            <person name="Lim J.Y."/>
            <person name="Park J.H."/>
            <person name="Huh J.H."/>
            <person name="Kim J.S."/>
            <person name="Kim B.D."/>
            <person name="Cohen O."/>
            <person name="Paran I."/>
            <person name="Suh M.C."/>
            <person name="Lee S.B."/>
            <person name="Kim Y.K."/>
            <person name="Shin Y."/>
            <person name="Noh S.J."/>
            <person name="Park J."/>
            <person name="Seo Y.S."/>
            <person name="Kwon S.Y."/>
            <person name="Kim H.A."/>
            <person name="Park J.M."/>
            <person name="Kim H.J."/>
            <person name="Choi S.B."/>
            <person name="Bosland P.W."/>
            <person name="Reeves G."/>
            <person name="Jo S.H."/>
            <person name="Lee B.W."/>
            <person name="Cho H.T."/>
            <person name="Choi H.S."/>
            <person name="Lee M.S."/>
            <person name="Yu Y."/>
            <person name="Do Choi Y."/>
            <person name="Park B.S."/>
            <person name="van Deynze A."/>
            <person name="Ashrafi H."/>
            <person name="Hill T."/>
            <person name="Kim W.T."/>
            <person name="Pai H.S."/>
            <person name="Ahn H.K."/>
            <person name="Yeam I."/>
            <person name="Giovannoni J.J."/>
            <person name="Rose J.K."/>
            <person name="Sorensen I."/>
            <person name="Lee S.J."/>
            <person name="Kim R.W."/>
            <person name="Choi I.Y."/>
            <person name="Choi B.S."/>
            <person name="Lim J.S."/>
            <person name="Lee Y.H."/>
            <person name="Choi D."/>
        </authorList>
    </citation>
    <scope>NUCLEOTIDE SEQUENCE [LARGE SCALE GENOMIC DNA]</scope>
    <source>
        <strain evidence="3">cv. CM334</strain>
    </source>
</reference>
<feature type="domain" description="Reverse transcriptase Ty1/copia-type" evidence="1">
    <location>
        <begin position="11"/>
        <end position="134"/>
    </location>
</feature>
<gene>
    <name evidence="2" type="ORF">T459_32589</name>
</gene>
<comment type="caution">
    <text evidence="2">The sequence shown here is derived from an EMBL/GenBank/DDBJ whole genome shotgun (WGS) entry which is preliminary data.</text>
</comment>
<evidence type="ECO:0000313" key="3">
    <source>
        <dbReference type="Proteomes" id="UP000222542"/>
    </source>
</evidence>
<evidence type="ECO:0000259" key="1">
    <source>
        <dbReference type="Pfam" id="PF07727"/>
    </source>
</evidence>
<dbReference type="Gramene" id="PHT63580">
    <property type="protein sequence ID" value="PHT63580"/>
    <property type="gene ID" value="T459_32589"/>
</dbReference>
<dbReference type="InterPro" id="IPR043502">
    <property type="entry name" value="DNA/RNA_pol_sf"/>
</dbReference>
<evidence type="ECO:0000313" key="2">
    <source>
        <dbReference type="EMBL" id="PHT63580.1"/>
    </source>
</evidence>
<dbReference type="Pfam" id="PF07727">
    <property type="entry name" value="RVT_2"/>
    <property type="match status" value="1"/>
</dbReference>
<dbReference type="AlphaFoldDB" id="A0A2G2Y1I3"/>
<name>A0A2G2Y1I3_CAPAN</name>
<organism evidence="2 3">
    <name type="scientific">Capsicum annuum</name>
    <name type="common">Capsicum pepper</name>
    <dbReference type="NCBI Taxonomy" id="4072"/>
    <lineage>
        <taxon>Eukaryota</taxon>
        <taxon>Viridiplantae</taxon>
        <taxon>Streptophyta</taxon>
        <taxon>Embryophyta</taxon>
        <taxon>Tracheophyta</taxon>
        <taxon>Spermatophyta</taxon>
        <taxon>Magnoliopsida</taxon>
        <taxon>eudicotyledons</taxon>
        <taxon>Gunneridae</taxon>
        <taxon>Pentapetalae</taxon>
        <taxon>asterids</taxon>
        <taxon>lamiids</taxon>
        <taxon>Solanales</taxon>
        <taxon>Solanaceae</taxon>
        <taxon>Solanoideae</taxon>
        <taxon>Capsiceae</taxon>
        <taxon>Capsicum</taxon>
    </lineage>
</organism>
<reference evidence="2 3" key="2">
    <citation type="journal article" date="2017" name="Genome Biol.">
        <title>New reference genome sequences of hot pepper reveal the massive evolution of plant disease-resistance genes by retroduplication.</title>
        <authorList>
            <person name="Kim S."/>
            <person name="Park J."/>
            <person name="Yeom S.I."/>
            <person name="Kim Y.M."/>
            <person name="Seo E."/>
            <person name="Kim K.T."/>
            <person name="Kim M.S."/>
            <person name="Lee J.M."/>
            <person name="Cheong K."/>
            <person name="Shin H.S."/>
            <person name="Kim S.B."/>
            <person name="Han K."/>
            <person name="Lee J."/>
            <person name="Park M."/>
            <person name="Lee H.A."/>
            <person name="Lee H.Y."/>
            <person name="Lee Y."/>
            <person name="Oh S."/>
            <person name="Lee J.H."/>
            <person name="Choi E."/>
            <person name="Choi E."/>
            <person name="Lee S.E."/>
            <person name="Jeon J."/>
            <person name="Kim H."/>
            <person name="Choi G."/>
            <person name="Song H."/>
            <person name="Lee J."/>
            <person name="Lee S.C."/>
            <person name="Kwon J.K."/>
            <person name="Lee H.Y."/>
            <person name="Koo N."/>
            <person name="Hong Y."/>
            <person name="Kim R.W."/>
            <person name="Kang W.H."/>
            <person name="Huh J.H."/>
            <person name="Kang B.C."/>
            <person name="Yang T.J."/>
            <person name="Lee Y.H."/>
            <person name="Bennetzen J.L."/>
            <person name="Choi D."/>
        </authorList>
    </citation>
    <scope>NUCLEOTIDE SEQUENCE [LARGE SCALE GENOMIC DNA]</scope>
    <source>
        <strain evidence="3">cv. CM334</strain>
    </source>
</reference>
<proteinExistence type="predicted"/>
<dbReference type="OMA" id="YANSTWD"/>
<dbReference type="STRING" id="4072.A0A2G2Y1I3"/>
<protein>
    <recommendedName>
        <fullName evidence="1">Reverse transcriptase Ty1/copia-type domain-containing protein</fullName>
    </recommendedName>
</protein>
<keyword evidence="3" id="KW-1185">Reference proteome</keyword>
<sequence>MTLEFEAFYANNTWDLVPLPAGKRAIGCKWVYNIKHKAGGSVERYKARLIVKGYTQQDGIDYIETFSPVVKMTTVRTLIALAVKRGWDFYHLDVNNAFLYGDLHKEVYMSLPQGLLVSDKTIVCKLNKSLYGLK</sequence>
<dbReference type="SUPFAM" id="SSF56672">
    <property type="entry name" value="DNA/RNA polymerases"/>
    <property type="match status" value="1"/>
</dbReference>
<dbReference type="EMBL" id="AYRZ02000028">
    <property type="protein sequence ID" value="PHT63580.1"/>
    <property type="molecule type" value="Genomic_DNA"/>
</dbReference>
<dbReference type="InterPro" id="IPR013103">
    <property type="entry name" value="RVT_2"/>
</dbReference>
<accession>A0A2G2Y1I3</accession>
<dbReference type="Proteomes" id="UP000222542">
    <property type="component" value="Unassembled WGS sequence"/>
</dbReference>